<reference evidence="2" key="1">
    <citation type="submission" date="2023-02" db="EMBL/GenBank/DDBJ databases">
        <title>Genome of toxic invasive species Heracleum sosnowskyi carries increased number of genes despite the absence of recent whole-genome duplications.</title>
        <authorList>
            <person name="Schelkunov M."/>
            <person name="Shtratnikova V."/>
            <person name="Makarenko M."/>
            <person name="Klepikova A."/>
            <person name="Omelchenko D."/>
            <person name="Novikova G."/>
            <person name="Obukhova E."/>
            <person name="Bogdanov V."/>
            <person name="Penin A."/>
            <person name="Logacheva M."/>
        </authorList>
    </citation>
    <scope>NUCLEOTIDE SEQUENCE</scope>
    <source>
        <strain evidence="2">Hsosn_3</strain>
        <tissue evidence="2">Leaf</tissue>
    </source>
</reference>
<name>A0AAD8HX25_9APIA</name>
<sequence>MPVGYDVEFAVIVYSVCARVRVCVRSIAFHVNLLVQEKVASTFVLKTITLGYFGLMVFHNLATFIMQKLKSLEWFYSVRLSTSALWVPFSSFRDEHGKVEARQLPRIQETDSLVPLNTIADARKMDGKTTMPCVPQNLGPARTIKKSVSISENVEEIIPNKMRKRKIYGMDNDDVKPLKSILKVGSRPREKQ</sequence>
<organism evidence="2 3">
    <name type="scientific">Heracleum sosnowskyi</name>
    <dbReference type="NCBI Taxonomy" id="360622"/>
    <lineage>
        <taxon>Eukaryota</taxon>
        <taxon>Viridiplantae</taxon>
        <taxon>Streptophyta</taxon>
        <taxon>Embryophyta</taxon>
        <taxon>Tracheophyta</taxon>
        <taxon>Spermatophyta</taxon>
        <taxon>Magnoliopsida</taxon>
        <taxon>eudicotyledons</taxon>
        <taxon>Gunneridae</taxon>
        <taxon>Pentapetalae</taxon>
        <taxon>asterids</taxon>
        <taxon>campanulids</taxon>
        <taxon>Apiales</taxon>
        <taxon>Apiaceae</taxon>
        <taxon>Apioideae</taxon>
        <taxon>apioid superclade</taxon>
        <taxon>Tordylieae</taxon>
        <taxon>Tordyliinae</taxon>
        <taxon>Heracleum</taxon>
    </lineage>
</organism>
<dbReference type="EMBL" id="JAUIZM010000007">
    <property type="protein sequence ID" value="KAK1373888.1"/>
    <property type="molecule type" value="Genomic_DNA"/>
</dbReference>
<accession>A0AAD8HX25</accession>
<evidence type="ECO:0000313" key="3">
    <source>
        <dbReference type="Proteomes" id="UP001237642"/>
    </source>
</evidence>
<protein>
    <submittedName>
        <fullName evidence="2">Uncharacterized protein</fullName>
    </submittedName>
</protein>
<keyword evidence="1" id="KW-1133">Transmembrane helix</keyword>
<gene>
    <name evidence="2" type="ORF">POM88_030081</name>
</gene>
<evidence type="ECO:0000256" key="1">
    <source>
        <dbReference type="SAM" id="Phobius"/>
    </source>
</evidence>
<keyword evidence="3" id="KW-1185">Reference proteome</keyword>
<proteinExistence type="predicted"/>
<keyword evidence="1" id="KW-0812">Transmembrane</keyword>
<keyword evidence="1" id="KW-0472">Membrane</keyword>
<comment type="caution">
    <text evidence="2">The sequence shown here is derived from an EMBL/GenBank/DDBJ whole genome shotgun (WGS) entry which is preliminary data.</text>
</comment>
<dbReference type="Proteomes" id="UP001237642">
    <property type="component" value="Unassembled WGS sequence"/>
</dbReference>
<reference evidence="2" key="2">
    <citation type="submission" date="2023-05" db="EMBL/GenBank/DDBJ databases">
        <authorList>
            <person name="Schelkunov M.I."/>
        </authorList>
    </citation>
    <scope>NUCLEOTIDE SEQUENCE</scope>
    <source>
        <strain evidence="2">Hsosn_3</strain>
        <tissue evidence="2">Leaf</tissue>
    </source>
</reference>
<evidence type="ECO:0000313" key="2">
    <source>
        <dbReference type="EMBL" id="KAK1373888.1"/>
    </source>
</evidence>
<dbReference type="AlphaFoldDB" id="A0AAD8HX25"/>
<feature type="transmembrane region" description="Helical" evidence="1">
    <location>
        <begin position="43"/>
        <end position="62"/>
    </location>
</feature>